<dbReference type="PROSITE" id="PS50035">
    <property type="entry name" value="PLD"/>
    <property type="match status" value="1"/>
</dbReference>
<protein>
    <recommendedName>
        <fullName evidence="2">PLD phosphodiesterase domain-containing protein</fullName>
    </recommendedName>
</protein>
<dbReference type="AlphaFoldDB" id="A0A8T1VMW1"/>
<dbReference type="GO" id="GO:0003824">
    <property type="term" value="F:catalytic activity"/>
    <property type="evidence" value="ECO:0007669"/>
    <property type="project" value="InterPro"/>
</dbReference>
<dbReference type="EMBL" id="JAGDFM010000202">
    <property type="protein sequence ID" value="KAG7382627.1"/>
    <property type="molecule type" value="Genomic_DNA"/>
</dbReference>
<dbReference type="InterPro" id="IPR001736">
    <property type="entry name" value="PLipase_D/transphosphatidylase"/>
</dbReference>
<evidence type="ECO:0000259" key="2">
    <source>
        <dbReference type="PROSITE" id="PS50035"/>
    </source>
</evidence>
<keyword evidence="4" id="KW-1185">Reference proteome</keyword>
<name>A0A8T1VMW1_9STRA</name>
<dbReference type="Proteomes" id="UP000694044">
    <property type="component" value="Unassembled WGS sequence"/>
</dbReference>
<gene>
    <name evidence="3" type="ORF">PHYPSEUDO_004707</name>
</gene>
<feature type="region of interest" description="Disordered" evidence="1">
    <location>
        <begin position="130"/>
        <end position="157"/>
    </location>
</feature>
<comment type="caution">
    <text evidence="3">The sequence shown here is derived from an EMBL/GenBank/DDBJ whole genome shotgun (WGS) entry which is preliminary data.</text>
</comment>
<accession>A0A8T1VMW1</accession>
<reference evidence="3" key="1">
    <citation type="submission" date="2021-02" db="EMBL/GenBank/DDBJ databases">
        <authorList>
            <person name="Palmer J.M."/>
        </authorList>
    </citation>
    <scope>NUCLEOTIDE SEQUENCE</scope>
    <source>
        <strain evidence="3">SCRP734</strain>
    </source>
</reference>
<evidence type="ECO:0000256" key="1">
    <source>
        <dbReference type="SAM" id="MobiDB-lite"/>
    </source>
</evidence>
<dbReference type="OrthoDB" id="143923at2759"/>
<proteinExistence type="predicted"/>
<evidence type="ECO:0000313" key="3">
    <source>
        <dbReference type="EMBL" id="KAG7382627.1"/>
    </source>
</evidence>
<sequence length="406" mass="45263">MRERSRAHSRLFEALGCFGEGEAPSGPWYRPFQVSLGPVMSCHMPYPDSASDGDLPALRYGPTGGGGRNCCCCARRARLCDAGAHVVTASYVERLRLHTECGLHQRENRAGGIVPDYAYVAEHSVPHRGTTAVRTGWNNGRPPPLPARRGRRPCARNDPQDIARRVWAVYNDTPHEGPTQVWRRVNAVRGEESISRTVFMAKFPDVLRLLNAMPNAVPQIRFLQPTKKDAARVIDLKHNASANGVIRVGSYALTYKPFVRTLIWLRINRPDVMLKVLYDRHWCWTNHQALYAICHLFIYGVETRHANSTSIHLKMIAVDSTYVFSGSVNFGKAGSSMALWTNLASYMELLLSPAIRMAKEGVAKEMKGPSLATGSPVVADDLWMICGFADNLMICGYFMPRCKSCK</sequence>
<evidence type="ECO:0000313" key="4">
    <source>
        <dbReference type="Proteomes" id="UP000694044"/>
    </source>
</evidence>
<organism evidence="3 4">
    <name type="scientific">Phytophthora pseudosyringae</name>
    <dbReference type="NCBI Taxonomy" id="221518"/>
    <lineage>
        <taxon>Eukaryota</taxon>
        <taxon>Sar</taxon>
        <taxon>Stramenopiles</taxon>
        <taxon>Oomycota</taxon>
        <taxon>Peronosporomycetes</taxon>
        <taxon>Peronosporales</taxon>
        <taxon>Peronosporaceae</taxon>
        <taxon>Phytophthora</taxon>
    </lineage>
</organism>
<feature type="domain" description="PLD phosphodiesterase" evidence="2">
    <location>
        <begin position="307"/>
        <end position="334"/>
    </location>
</feature>